<dbReference type="KEGG" id="sli:Slin_3353"/>
<reference evidence="2 3" key="1">
    <citation type="journal article" date="2010" name="Stand. Genomic Sci.">
        <title>Complete genome sequence of Spirosoma linguale type strain (1).</title>
        <authorList>
            <person name="Lail K."/>
            <person name="Sikorski J."/>
            <person name="Saunders E."/>
            <person name="Lapidus A."/>
            <person name="Glavina Del Rio T."/>
            <person name="Copeland A."/>
            <person name="Tice H."/>
            <person name="Cheng J.-F."/>
            <person name="Lucas S."/>
            <person name="Nolan M."/>
            <person name="Bruce D."/>
            <person name="Goodwin L."/>
            <person name="Pitluck S."/>
            <person name="Ivanova N."/>
            <person name="Mavromatis K."/>
            <person name="Ovchinnikova G."/>
            <person name="Pati A."/>
            <person name="Chen A."/>
            <person name="Palaniappan K."/>
            <person name="Land M."/>
            <person name="Hauser L."/>
            <person name="Chang Y.-J."/>
            <person name="Jeffries C.D."/>
            <person name="Chain P."/>
            <person name="Brettin T."/>
            <person name="Detter J.C."/>
            <person name="Schuetze A."/>
            <person name="Rohde M."/>
            <person name="Tindall B.J."/>
            <person name="Goeker M."/>
            <person name="Bristow J."/>
            <person name="Eisen J.A."/>
            <person name="Markowitz V."/>
            <person name="Hugenholtz P."/>
            <person name="Kyrpides N.C."/>
            <person name="Klenk H.-P."/>
            <person name="Chen F."/>
        </authorList>
    </citation>
    <scope>NUCLEOTIDE SEQUENCE [LARGE SCALE GENOMIC DNA]</scope>
    <source>
        <strain evidence="3">ATCC 33905 / DSM 74 / LMG 10896 / Claus 1</strain>
    </source>
</reference>
<keyword evidence="3" id="KW-1185">Reference proteome</keyword>
<dbReference type="GO" id="GO:0006313">
    <property type="term" value="P:DNA transposition"/>
    <property type="evidence" value="ECO:0007669"/>
    <property type="project" value="InterPro"/>
</dbReference>
<dbReference type="HOGENOM" id="CLU_068226_5_1_10"/>
<name>D2QP55_SPILD</name>
<dbReference type="Proteomes" id="UP000002028">
    <property type="component" value="Chromosome"/>
</dbReference>
<dbReference type="EMBL" id="CP001769">
    <property type="protein sequence ID" value="ADB39363.1"/>
    <property type="molecule type" value="Genomic_DNA"/>
</dbReference>
<dbReference type="SMART" id="SM01321">
    <property type="entry name" value="Y1_Tnp"/>
    <property type="match status" value="1"/>
</dbReference>
<dbReference type="InterPro" id="IPR036515">
    <property type="entry name" value="Transposase_17_sf"/>
</dbReference>
<organism evidence="2 3">
    <name type="scientific">Spirosoma linguale (strain ATCC 33905 / DSM 74 / LMG 10896 / Claus 1)</name>
    <dbReference type="NCBI Taxonomy" id="504472"/>
    <lineage>
        <taxon>Bacteria</taxon>
        <taxon>Pseudomonadati</taxon>
        <taxon>Bacteroidota</taxon>
        <taxon>Cytophagia</taxon>
        <taxon>Cytophagales</taxon>
        <taxon>Cytophagaceae</taxon>
        <taxon>Spirosoma</taxon>
    </lineage>
</organism>
<gene>
    <name evidence="2" type="ordered locus">Slin_3353</name>
</gene>
<dbReference type="GO" id="GO:0043565">
    <property type="term" value="F:sequence-specific DNA binding"/>
    <property type="evidence" value="ECO:0007669"/>
    <property type="project" value="TreeGrafter"/>
</dbReference>
<dbReference type="PANTHER" id="PTHR36966">
    <property type="entry name" value="REP-ASSOCIATED TYROSINE TRANSPOSASE"/>
    <property type="match status" value="1"/>
</dbReference>
<accession>D2QP55</accession>
<dbReference type="SUPFAM" id="SSF143422">
    <property type="entry name" value="Transposase IS200-like"/>
    <property type="match status" value="1"/>
</dbReference>
<dbReference type="InterPro" id="IPR052715">
    <property type="entry name" value="RAYT_transposase"/>
</dbReference>
<protein>
    <recommendedName>
        <fullName evidence="1">Transposase IS200-like domain-containing protein</fullName>
    </recommendedName>
</protein>
<sequence>MSEGYIIRDSAATHFLTLQVIDWVDVFTRRIYRDMVLESLSYCRHKKGLLIYGYVIMSNHVHLMVQARDENLPDVLRDLKKFTANRIIKEISSSDTESRSDGMLKRFEFAAQRHVRNSVHQFWTHENHPIEITSTKFLNQKLNYIHENPVRAGWVEEPQEYLYSSARNYGGRTGLIDIDLL</sequence>
<dbReference type="InterPro" id="IPR002686">
    <property type="entry name" value="Transposase_17"/>
</dbReference>
<evidence type="ECO:0000313" key="3">
    <source>
        <dbReference type="Proteomes" id="UP000002028"/>
    </source>
</evidence>
<evidence type="ECO:0000313" key="2">
    <source>
        <dbReference type="EMBL" id="ADB39363.1"/>
    </source>
</evidence>
<dbReference type="GO" id="GO:0004803">
    <property type="term" value="F:transposase activity"/>
    <property type="evidence" value="ECO:0007669"/>
    <property type="project" value="InterPro"/>
</dbReference>
<feature type="domain" description="Transposase IS200-like" evidence="1">
    <location>
        <begin position="9"/>
        <end position="148"/>
    </location>
</feature>
<dbReference type="PANTHER" id="PTHR36966:SF1">
    <property type="entry name" value="REP-ASSOCIATED TYROSINE TRANSPOSASE"/>
    <property type="match status" value="1"/>
</dbReference>
<evidence type="ECO:0000259" key="1">
    <source>
        <dbReference type="SMART" id="SM01321"/>
    </source>
</evidence>
<dbReference type="NCBIfam" id="NF047646">
    <property type="entry name" value="REP_Tyr_transpos"/>
    <property type="match status" value="1"/>
</dbReference>
<dbReference type="Gene3D" id="3.30.70.1290">
    <property type="entry name" value="Transposase IS200-like"/>
    <property type="match status" value="1"/>
</dbReference>
<dbReference type="RefSeq" id="WP_012927884.1">
    <property type="nucleotide sequence ID" value="NC_013730.1"/>
</dbReference>
<proteinExistence type="predicted"/>
<dbReference type="Pfam" id="PF01797">
    <property type="entry name" value="Y1_Tnp"/>
    <property type="match status" value="1"/>
</dbReference>
<dbReference type="eggNOG" id="COG1943">
    <property type="taxonomic scope" value="Bacteria"/>
</dbReference>
<dbReference type="AlphaFoldDB" id="D2QP55"/>